<feature type="coiled-coil region" evidence="1">
    <location>
        <begin position="449"/>
        <end position="476"/>
    </location>
</feature>
<keyword evidence="1" id="KW-0175">Coiled coil</keyword>
<reference evidence="3" key="1">
    <citation type="journal article" date="2020" name="bioRxiv">
        <title>Chromosome-level reference genome of the European wasp spider Argiope bruennichi: a resource for studies on range expansion and evolutionary adaptation.</title>
        <authorList>
            <person name="Sheffer M.M."/>
            <person name="Hoppe A."/>
            <person name="Krehenwinkel H."/>
            <person name="Uhl G."/>
            <person name="Kuss A.W."/>
            <person name="Jensen L."/>
            <person name="Jensen C."/>
            <person name="Gillespie R.G."/>
            <person name="Hoff K.J."/>
            <person name="Prost S."/>
        </authorList>
    </citation>
    <scope>NUCLEOTIDE SEQUENCE</scope>
</reference>
<accession>A0A8T0F7M9</accession>
<name>A0A8T0F7M9_ARGBR</name>
<gene>
    <name evidence="3" type="ORF">HNY73_008801</name>
</gene>
<evidence type="ECO:0000256" key="2">
    <source>
        <dbReference type="SAM" id="SignalP"/>
    </source>
</evidence>
<proteinExistence type="predicted"/>
<dbReference type="PANTHER" id="PTHR15261:SF4">
    <property type="entry name" value="THROMBOSPONDIN-TYPE LAMININ G DOMAIN AND EAR REPEAT-CONTAINING PROTEIN"/>
    <property type="match status" value="1"/>
</dbReference>
<sequence>MGWLIPLLLTLSVALMLGQNLASEQDIKSREEFEAELQVEALKVLKQHMDEMSQVPQISSYAAPQRFMRSFIPGTGVGNREELVIDSIKQIPAFQEETYTQWRYKRFNNTDYILGLNERKVILNKLDSTNLEYFTFANDNVIFNFIADPWSTVKDVTIFTRVIKRSAALYVAILTEAPRASLVNIYEIIGERGIPVGLIDLGISPSSAPNEAKKIAFVESEFGSSLVVLIDTLEEARIISQQKGSSELNHYLEVHYPSAVDLVTFTVHGNGYLAVASDTSCEIFKLDKNAQNSRQFDRIAPRVDLVDLEYFRLGFHHYLAVSGRNEQYLYIWKSGEFALKQVLHEQNVGQLYSATLPTCRDDVIVFVIRDVSVGIYVYDGKIDNFVLSDADIPSTFLVSPGSITSFTNKNKVELVFKGYDNLVAFIIETSLKPTENPFLVAGENVSNYMKKLQQILEEQAKQLQDIKNILSNAVRTTGDQYITAYQKFDNLHANEGAVVKNIEEIIYVEWDNTDLTLEQYKIGTADLEKKVTDLEKLVEDMEKIIPDVVRIDEDAEITGAKTFLGDVSGLSILADSVYLQNVAGINVPQLQKEIYRLDKPQRISGTLIFEQPLTIKGHLEIEGTVNGIDISRDVMTTNTEQTSYANMIFKNKVVVQGDLSISGKLNDIDVSTEVVTLSGTHNITGRKSFQNGIIAGNVETSLLDGVDINELYGKALTKSGDQIIYGTKTFSGGLVTNNIILDGLLNELNIVDLANNIVRVDRPAHITGTKTFVEDVHVHGALSVKGTVNGLKIPDDLFLTDEFQTVTGEKKFTGVVTAHNVVVEGTVDDLDIPRDVVTLSGDEEVSSTLYFTEGINVDNDIIVHGLVDGVDIAEVAKQALKINETRTFKDAIFYGPVAIADSLKVGGTVNGIDLDAIVKDIIFKGDKVAVESEKHFKKVVADTVHLEHMINGYNISADFMKANGEQNITGTKVFRQPVIFKSLTTSDGMLGKFNVTKFMEHRIYLQIEDDPVDVEFSDDVIVEAIRNHVTVDNLIVRNNADISGTFGGIDLVEFYNNRVTLSGEDVIEGDVWLGNTTIQTVELSGLVNEIDIEKFASNVMSKTKPQEILAEKIFTGEVIVHGPITTKEGINGVNLADMNNRAFKLRGDNYVTKALEFEDVTVQNIHVAGLINGLNLTYIAEDSLKKTGPQVVTGKTTFEAGFQVDGDIDADTVNDLNIPRDILLKSIPQAITGKFTIQTLNVAGDVVIDGLVNGLDLSEIAQNIAQTGQDTVIDSNVTFAEPIHVYEDVNVTGVVNGIDLNRISETILLKEGDQIITGSKVLKGNVTIRGNFEVDYVNDHHWKRFLDDIVRIDIPQVIRAPKTFTMDTEINTVVAEKANAALINGRSLEEFLNDAVFIDVPAHITGHKEFRRDVKIEGNLNAELINGLNLEKDVITLACIFNPCPQIITGEKTFDKLTIHGNVHVPGTVNTYNLFDLYQDTLLQEGDQTVYGTKTIKEVHFLGNVFPQTVNGMKLQRDLVTLHTDQEIEGPIVFEGNVIVENHASVGGLINGINLTKLAEEAVYLNTSDTIEGFYNFRTVKVDTDVHVEGFVNNIDLPLFDRQVDGFWLDAAQSLEIMDRHSDDSCELTDYLQDVLSKSYYILDGLNLHQDFGYPASFLQIKSSEEINLVKLDDLATSATAIRQLWNSSTSGFITISEQITSIRKYIIKKVGNLEVSINIGIQDKDSFVSIGGEALSIPGGFKEASIWIEGPVAIIAILFPTKGICDFYRIITNNALQSPALENYGTINVGKEATSVAVFMIRNETYLAVSVLSDAHFSKGFSKIYKKEDEDWQRVQNIAASASNHVKHFFYHGFHYLVFTNNAPIHETREPKSIQVYRNSGYSEQWFTLFQKVPFDDTKGLETFEFGDLSELYLVAWNETRIQVFRLEGESGLRTSFTLHGKCIKDVQVLPIDADVYLAVGQQNLNGESVSSLLYKGITKGIKYEPRNLEHC</sequence>
<evidence type="ECO:0000256" key="1">
    <source>
        <dbReference type="SAM" id="Coils"/>
    </source>
</evidence>
<evidence type="ECO:0000313" key="3">
    <source>
        <dbReference type="EMBL" id="KAF8787177.1"/>
    </source>
</evidence>
<evidence type="ECO:0000313" key="4">
    <source>
        <dbReference type="Proteomes" id="UP000807504"/>
    </source>
</evidence>
<dbReference type="GO" id="GO:0007165">
    <property type="term" value="P:signal transduction"/>
    <property type="evidence" value="ECO:0007669"/>
    <property type="project" value="TreeGrafter"/>
</dbReference>
<feature type="coiled-coil region" evidence="1">
    <location>
        <begin position="517"/>
        <end position="544"/>
    </location>
</feature>
<protein>
    <submittedName>
        <fullName evidence="3">Uncharacterized protein</fullName>
    </submittedName>
</protein>
<feature type="chain" id="PRO_5035766626" evidence="2">
    <location>
        <begin position="19"/>
        <end position="1993"/>
    </location>
</feature>
<reference evidence="3" key="2">
    <citation type="submission" date="2020-06" db="EMBL/GenBank/DDBJ databases">
        <authorList>
            <person name="Sheffer M."/>
        </authorList>
    </citation>
    <scope>NUCLEOTIDE SEQUENCE</scope>
</reference>
<feature type="signal peptide" evidence="2">
    <location>
        <begin position="1"/>
        <end position="18"/>
    </location>
</feature>
<keyword evidence="2" id="KW-0732">Signal</keyword>
<comment type="caution">
    <text evidence="3">The sequence shown here is derived from an EMBL/GenBank/DDBJ whole genome shotgun (WGS) entry which is preliminary data.</text>
</comment>
<keyword evidence="4" id="KW-1185">Reference proteome</keyword>
<dbReference type="PANTHER" id="PTHR15261">
    <property type="entry name" value="THROMBOSPONDIN-TYPE LAMININ G DOMAIN AND EAR REPEAT-CONTAINING"/>
    <property type="match status" value="1"/>
</dbReference>
<dbReference type="EMBL" id="JABXBU010000015">
    <property type="protein sequence ID" value="KAF8787177.1"/>
    <property type="molecule type" value="Genomic_DNA"/>
</dbReference>
<organism evidence="3 4">
    <name type="scientific">Argiope bruennichi</name>
    <name type="common">Wasp spider</name>
    <name type="synonym">Aranea bruennichi</name>
    <dbReference type="NCBI Taxonomy" id="94029"/>
    <lineage>
        <taxon>Eukaryota</taxon>
        <taxon>Metazoa</taxon>
        <taxon>Ecdysozoa</taxon>
        <taxon>Arthropoda</taxon>
        <taxon>Chelicerata</taxon>
        <taxon>Arachnida</taxon>
        <taxon>Araneae</taxon>
        <taxon>Araneomorphae</taxon>
        <taxon>Entelegynae</taxon>
        <taxon>Araneoidea</taxon>
        <taxon>Araneidae</taxon>
        <taxon>Argiope</taxon>
    </lineage>
</organism>
<dbReference type="Proteomes" id="UP000807504">
    <property type="component" value="Unassembled WGS sequence"/>
</dbReference>